<evidence type="ECO:0000313" key="1">
    <source>
        <dbReference type="EMBL" id="KAF4637691.1"/>
    </source>
</evidence>
<gene>
    <name evidence="1" type="ORF">G7Y89_g387</name>
</gene>
<dbReference type="AlphaFoldDB" id="A0A8H4W8X3"/>
<evidence type="ECO:0000313" key="2">
    <source>
        <dbReference type="Proteomes" id="UP000566819"/>
    </source>
</evidence>
<keyword evidence="2" id="KW-1185">Reference proteome</keyword>
<name>A0A8H4W8X3_9HELO</name>
<reference evidence="1 2" key="1">
    <citation type="submission" date="2020-03" db="EMBL/GenBank/DDBJ databases">
        <title>Draft Genome Sequence of Cudoniella acicularis.</title>
        <authorList>
            <person name="Buettner E."/>
            <person name="Kellner H."/>
        </authorList>
    </citation>
    <scope>NUCLEOTIDE SEQUENCE [LARGE SCALE GENOMIC DNA]</scope>
    <source>
        <strain evidence="1 2">DSM 108380</strain>
    </source>
</reference>
<dbReference type="OrthoDB" id="70316at2759"/>
<dbReference type="Proteomes" id="UP000566819">
    <property type="component" value="Unassembled WGS sequence"/>
</dbReference>
<dbReference type="EMBL" id="JAAMPI010000013">
    <property type="protein sequence ID" value="KAF4637691.1"/>
    <property type="molecule type" value="Genomic_DNA"/>
</dbReference>
<protein>
    <submittedName>
        <fullName evidence="1">Uncharacterized protein</fullName>
    </submittedName>
</protein>
<sequence length="203" mass="21827">MLLSVTAVRRRIMDWHYSQCVPGVVAVVPPAADSGAAPTKTSSASVPPSTAGPGTVLQSGYYWIRAVEAPNFHKYLQSNPLYSEGGAILDTYTTAGQFQIVSGQLVQLITGGFLYAVVEKQANSTVNKLAVSFSKDKNTYGTFAFSGDAVQWSVPDIKRQNLSAWLVCGAKSLWINLGAYGYMTPTGCADETIHYYNDKTAVP</sequence>
<comment type="caution">
    <text evidence="1">The sequence shown here is derived from an EMBL/GenBank/DDBJ whole genome shotgun (WGS) entry which is preliminary data.</text>
</comment>
<accession>A0A8H4W8X3</accession>
<organism evidence="1 2">
    <name type="scientific">Cudoniella acicularis</name>
    <dbReference type="NCBI Taxonomy" id="354080"/>
    <lineage>
        <taxon>Eukaryota</taxon>
        <taxon>Fungi</taxon>
        <taxon>Dikarya</taxon>
        <taxon>Ascomycota</taxon>
        <taxon>Pezizomycotina</taxon>
        <taxon>Leotiomycetes</taxon>
        <taxon>Helotiales</taxon>
        <taxon>Tricladiaceae</taxon>
        <taxon>Cudoniella</taxon>
    </lineage>
</organism>
<proteinExistence type="predicted"/>